<organism evidence="12 13">
    <name type="scientific">Promethearchaeum syntrophicum</name>
    <dbReference type="NCBI Taxonomy" id="2594042"/>
    <lineage>
        <taxon>Archaea</taxon>
        <taxon>Promethearchaeati</taxon>
        <taxon>Promethearchaeota</taxon>
        <taxon>Promethearchaeia</taxon>
        <taxon>Promethearchaeales</taxon>
        <taxon>Promethearchaeaceae</taxon>
        <taxon>Promethearchaeum</taxon>
    </lineage>
</organism>
<keyword evidence="4 9" id="KW-0812">Transmembrane</keyword>
<keyword evidence="6 12" id="KW-0067">ATP-binding</keyword>
<dbReference type="InterPro" id="IPR011527">
    <property type="entry name" value="ABC1_TM_dom"/>
</dbReference>
<dbReference type="GO" id="GO:0005886">
    <property type="term" value="C:plasma membrane"/>
    <property type="evidence" value="ECO:0007669"/>
    <property type="project" value="UniProtKB-SubCell"/>
</dbReference>
<feature type="transmembrane region" description="Helical" evidence="9">
    <location>
        <begin position="63"/>
        <end position="80"/>
    </location>
</feature>
<dbReference type="Gene3D" id="1.20.1560.10">
    <property type="entry name" value="ABC transporter type 1, transmembrane domain"/>
    <property type="match status" value="1"/>
</dbReference>
<evidence type="ECO:0000256" key="7">
    <source>
        <dbReference type="ARBA" id="ARBA00022989"/>
    </source>
</evidence>
<evidence type="ECO:0000259" key="10">
    <source>
        <dbReference type="PROSITE" id="PS50893"/>
    </source>
</evidence>
<feature type="transmembrane region" description="Helical" evidence="9">
    <location>
        <begin position="137"/>
        <end position="159"/>
    </location>
</feature>
<dbReference type="SMART" id="SM00382">
    <property type="entry name" value="AAA"/>
    <property type="match status" value="1"/>
</dbReference>
<keyword evidence="7 9" id="KW-1133">Transmembrane helix</keyword>
<dbReference type="Pfam" id="PF00664">
    <property type="entry name" value="ABC_membrane"/>
    <property type="match status" value="1"/>
</dbReference>
<dbReference type="RefSeq" id="WP_162306675.1">
    <property type="nucleotide sequence ID" value="NZ_CP042905.2"/>
</dbReference>
<dbReference type="InterPro" id="IPR036640">
    <property type="entry name" value="ABC1_TM_sf"/>
</dbReference>
<evidence type="ECO:0000256" key="2">
    <source>
        <dbReference type="ARBA" id="ARBA00022448"/>
    </source>
</evidence>
<evidence type="ECO:0000256" key="1">
    <source>
        <dbReference type="ARBA" id="ARBA00004651"/>
    </source>
</evidence>
<accession>A0A5B9DAZ1</accession>
<reference evidence="12 13" key="1">
    <citation type="journal article" date="2020" name="Nature">
        <title>Isolation of an archaeon at the prokaryote-eukaryote interface.</title>
        <authorList>
            <person name="Imachi H."/>
            <person name="Nobu M.K."/>
            <person name="Nakahara N."/>
            <person name="Morono Y."/>
            <person name="Ogawara M."/>
            <person name="Takaki Y."/>
            <person name="Takano Y."/>
            <person name="Uematsu K."/>
            <person name="Ikuta T."/>
            <person name="Ito M."/>
            <person name="Matsui Y."/>
            <person name="Miyazaki M."/>
            <person name="Murata K."/>
            <person name="Saito Y."/>
            <person name="Sakai S."/>
            <person name="Song C."/>
            <person name="Tasumi E."/>
            <person name="Yamanaka Y."/>
            <person name="Yamaguchi T."/>
            <person name="Kamagata Y."/>
            <person name="Tamaki H."/>
            <person name="Takai K."/>
        </authorList>
    </citation>
    <scope>NUCLEOTIDE SEQUENCE [LARGE SCALE GENOMIC DNA]</scope>
    <source>
        <strain evidence="12 13">MK-D1</strain>
    </source>
</reference>
<dbReference type="SUPFAM" id="SSF90123">
    <property type="entry name" value="ABC transporter transmembrane region"/>
    <property type="match status" value="1"/>
</dbReference>
<dbReference type="PANTHER" id="PTHR43394">
    <property type="entry name" value="ATP-DEPENDENT PERMEASE MDL1, MITOCHONDRIAL"/>
    <property type="match status" value="1"/>
</dbReference>
<evidence type="ECO:0000256" key="4">
    <source>
        <dbReference type="ARBA" id="ARBA00022692"/>
    </source>
</evidence>
<evidence type="ECO:0000313" key="13">
    <source>
        <dbReference type="Proteomes" id="UP000321408"/>
    </source>
</evidence>
<dbReference type="GO" id="GO:0016887">
    <property type="term" value="F:ATP hydrolysis activity"/>
    <property type="evidence" value="ECO:0007669"/>
    <property type="project" value="InterPro"/>
</dbReference>
<dbReference type="GO" id="GO:0015421">
    <property type="term" value="F:ABC-type oligopeptide transporter activity"/>
    <property type="evidence" value="ECO:0007669"/>
    <property type="project" value="TreeGrafter"/>
</dbReference>
<keyword evidence="3" id="KW-1003">Cell membrane</keyword>
<dbReference type="EMBL" id="CP042905">
    <property type="protein sequence ID" value="QEE16282.1"/>
    <property type="molecule type" value="Genomic_DNA"/>
</dbReference>
<dbReference type="FunFam" id="3.40.50.300:FF:000221">
    <property type="entry name" value="Multidrug ABC transporter ATP-binding protein"/>
    <property type="match status" value="1"/>
</dbReference>
<feature type="domain" description="ABC transmembrane type-1" evidence="11">
    <location>
        <begin position="27"/>
        <end position="307"/>
    </location>
</feature>
<feature type="domain" description="ABC transporter" evidence="10">
    <location>
        <begin position="342"/>
        <end position="580"/>
    </location>
</feature>
<keyword evidence="8 9" id="KW-0472">Membrane</keyword>
<sequence>MSINNISTKDYSRWLFIHIWHHPVLLILNLIGIIAVTFSRVIIPVRIGSILDSIIDPNFSGNLILMVSVLFGMYIIRNIIEYATWMIGHNLGSKTEMSMRREFFETVQQKPLKFHDQVKTGDLQALATNDLRVINTMIAHGSFYIYPFIQSIIAIGLSYQSFNYRMALLLFPFIVVYVYFVLQYRKKLTPFSKQALSKHAEVTVALQESLNGIQITRAFCAEPIEIRKFKEVVKAYRENWLGENRVQAKFFPLLVIYAAIGTSFVYGCFLIQRNMMTIGELTAINLLLLTLIQPTEMIFWATKDMIGGFGASERLFSNIVTGKVESSLKEGILPTSTFQGKIEFKNVSFTYPNNNGRNPVVLKNLNFSIKPNQKVALVGPTGCGKTTLAKLLLRLYRPDKGEILLDDQNIHDFPLKNVRQNIGLIEQDVFLFSHSIEENIKFGNPEANHEEVLKVAKLAHVHDFVRTLPLEYKTIVGERGTRLSGGEKQRIAIARAFLTDPDILILDDSMSAIDSETEEKIGKAISNILKNRTTLIITHRLHTIRTSDLILVLKNGEIVAQGDHDFLLKTSTDYSKIFGNQTIYQEKNKLEGNT</sequence>
<reference evidence="12 13" key="2">
    <citation type="journal article" date="2024" name="Int. J. Syst. Evol. Microbiol.">
        <title>Promethearchaeum syntrophicum gen. nov., sp. nov., an anaerobic, obligately syntrophic archaeon, the first isolate of the lineage 'Asgard' archaea, and proposal of the new archaeal phylum Promethearchaeota phyl. nov. and kingdom Promethearchaeati regn. nov.</title>
        <authorList>
            <person name="Imachi H."/>
            <person name="Nobu M.K."/>
            <person name="Kato S."/>
            <person name="Takaki Y."/>
            <person name="Miyazaki M."/>
            <person name="Miyata M."/>
            <person name="Ogawara M."/>
            <person name="Saito Y."/>
            <person name="Sakai S."/>
            <person name="Tahara Y.O."/>
            <person name="Takano Y."/>
            <person name="Tasumi E."/>
            <person name="Uematsu K."/>
            <person name="Yoshimura T."/>
            <person name="Itoh T."/>
            <person name="Ohkuma M."/>
            <person name="Takai K."/>
        </authorList>
    </citation>
    <scope>NUCLEOTIDE SEQUENCE [LARGE SCALE GENOMIC DNA]</scope>
    <source>
        <strain evidence="12 13">MK-D1</strain>
    </source>
</reference>
<evidence type="ECO:0000256" key="6">
    <source>
        <dbReference type="ARBA" id="ARBA00022840"/>
    </source>
</evidence>
<dbReference type="InterPro" id="IPR003439">
    <property type="entry name" value="ABC_transporter-like_ATP-bd"/>
</dbReference>
<dbReference type="GO" id="GO:0005524">
    <property type="term" value="F:ATP binding"/>
    <property type="evidence" value="ECO:0007669"/>
    <property type="project" value="UniProtKB-KW"/>
</dbReference>
<dbReference type="PANTHER" id="PTHR43394:SF1">
    <property type="entry name" value="ATP-BINDING CASSETTE SUB-FAMILY B MEMBER 10, MITOCHONDRIAL"/>
    <property type="match status" value="1"/>
</dbReference>
<dbReference type="InterPro" id="IPR039421">
    <property type="entry name" value="Type_1_exporter"/>
</dbReference>
<dbReference type="Proteomes" id="UP000321408">
    <property type="component" value="Chromosome"/>
</dbReference>
<name>A0A5B9DAZ1_9ARCH</name>
<feature type="transmembrane region" description="Helical" evidence="9">
    <location>
        <begin position="20"/>
        <end position="43"/>
    </location>
</feature>
<dbReference type="PROSITE" id="PS00211">
    <property type="entry name" value="ABC_TRANSPORTER_1"/>
    <property type="match status" value="1"/>
</dbReference>
<dbReference type="KEGG" id="psyt:DSAG12_02112"/>
<gene>
    <name evidence="12" type="ORF">DSAG12_02112</name>
</gene>
<evidence type="ECO:0000313" key="12">
    <source>
        <dbReference type="EMBL" id="QEE16282.1"/>
    </source>
</evidence>
<dbReference type="InterPro" id="IPR003593">
    <property type="entry name" value="AAA+_ATPase"/>
</dbReference>
<keyword evidence="5" id="KW-0547">Nucleotide-binding</keyword>
<dbReference type="PROSITE" id="PS50929">
    <property type="entry name" value="ABC_TM1F"/>
    <property type="match status" value="1"/>
</dbReference>
<proteinExistence type="predicted"/>
<keyword evidence="2" id="KW-0813">Transport</keyword>
<protein>
    <submittedName>
        <fullName evidence="12">ABC transporter ATP-binding protein</fullName>
    </submittedName>
</protein>
<dbReference type="PROSITE" id="PS50893">
    <property type="entry name" value="ABC_TRANSPORTER_2"/>
    <property type="match status" value="1"/>
</dbReference>
<dbReference type="AlphaFoldDB" id="A0A5B9DAZ1"/>
<comment type="subcellular location">
    <subcellularLocation>
        <location evidence="1">Cell membrane</location>
        <topology evidence="1">Multi-pass membrane protein</topology>
    </subcellularLocation>
</comment>
<evidence type="ECO:0000256" key="8">
    <source>
        <dbReference type="ARBA" id="ARBA00023136"/>
    </source>
</evidence>
<keyword evidence="13" id="KW-1185">Reference proteome</keyword>
<evidence type="ECO:0000256" key="3">
    <source>
        <dbReference type="ARBA" id="ARBA00022475"/>
    </source>
</evidence>
<evidence type="ECO:0000256" key="9">
    <source>
        <dbReference type="SAM" id="Phobius"/>
    </source>
</evidence>
<dbReference type="Gene3D" id="3.40.50.300">
    <property type="entry name" value="P-loop containing nucleotide triphosphate hydrolases"/>
    <property type="match status" value="1"/>
</dbReference>
<dbReference type="InterPro" id="IPR027417">
    <property type="entry name" value="P-loop_NTPase"/>
</dbReference>
<dbReference type="SUPFAM" id="SSF52540">
    <property type="entry name" value="P-loop containing nucleoside triphosphate hydrolases"/>
    <property type="match status" value="1"/>
</dbReference>
<dbReference type="InterPro" id="IPR017871">
    <property type="entry name" value="ABC_transporter-like_CS"/>
</dbReference>
<dbReference type="OrthoDB" id="121502at2157"/>
<dbReference type="Pfam" id="PF00005">
    <property type="entry name" value="ABC_tran"/>
    <property type="match status" value="1"/>
</dbReference>
<feature type="transmembrane region" description="Helical" evidence="9">
    <location>
        <begin position="250"/>
        <end position="271"/>
    </location>
</feature>
<feature type="transmembrane region" description="Helical" evidence="9">
    <location>
        <begin position="166"/>
        <end position="184"/>
    </location>
</feature>
<evidence type="ECO:0000256" key="5">
    <source>
        <dbReference type="ARBA" id="ARBA00022741"/>
    </source>
</evidence>
<evidence type="ECO:0000259" key="11">
    <source>
        <dbReference type="PROSITE" id="PS50929"/>
    </source>
</evidence>
<dbReference type="GeneID" id="41330102"/>